<reference evidence="1 2" key="1">
    <citation type="submission" date="2018-11" db="EMBL/GenBank/DDBJ databases">
        <title>Pseudaminobacter arsenicus sp. nov., an arsenic-resistant bacterium isolated from arsenic-rich aquifers.</title>
        <authorList>
            <person name="Mu Y."/>
        </authorList>
    </citation>
    <scope>NUCLEOTIDE SEQUENCE [LARGE SCALE GENOMIC DNA]</scope>
    <source>
        <strain evidence="1 2">CB3</strain>
    </source>
</reference>
<name>A0A432V9C6_9HYPH</name>
<proteinExistence type="predicted"/>
<dbReference type="Proteomes" id="UP000281647">
    <property type="component" value="Unassembled WGS sequence"/>
</dbReference>
<organism evidence="1 2">
    <name type="scientific">Borborobacter arsenicus</name>
    <dbReference type="NCBI Taxonomy" id="1851146"/>
    <lineage>
        <taxon>Bacteria</taxon>
        <taxon>Pseudomonadati</taxon>
        <taxon>Pseudomonadota</taxon>
        <taxon>Alphaproteobacteria</taxon>
        <taxon>Hyphomicrobiales</taxon>
        <taxon>Phyllobacteriaceae</taxon>
        <taxon>Borborobacter</taxon>
    </lineage>
</organism>
<evidence type="ECO:0000313" key="2">
    <source>
        <dbReference type="Proteomes" id="UP000281647"/>
    </source>
</evidence>
<dbReference type="InterPro" id="IPR029021">
    <property type="entry name" value="Prot-tyrosine_phosphatase-like"/>
</dbReference>
<comment type="caution">
    <text evidence="1">The sequence shown here is derived from an EMBL/GenBank/DDBJ whole genome shotgun (WGS) entry which is preliminary data.</text>
</comment>
<keyword evidence="2" id="KW-1185">Reference proteome</keyword>
<dbReference type="Gene3D" id="3.90.190.10">
    <property type="entry name" value="Protein tyrosine phosphatase superfamily"/>
    <property type="match status" value="1"/>
</dbReference>
<dbReference type="OrthoDB" id="9794527at2"/>
<gene>
    <name evidence="1" type="ORF">EET67_06485</name>
</gene>
<accession>A0A432V9C6</accession>
<evidence type="ECO:0000313" key="1">
    <source>
        <dbReference type="EMBL" id="RUM98744.1"/>
    </source>
</evidence>
<dbReference type="SUPFAM" id="SSF52799">
    <property type="entry name" value="(Phosphotyrosine protein) phosphatases II"/>
    <property type="match status" value="1"/>
</dbReference>
<dbReference type="RefSeq" id="WP_128624811.1">
    <property type="nucleotide sequence ID" value="NZ_ML133509.1"/>
</dbReference>
<dbReference type="EMBL" id="RKST01000005">
    <property type="protein sequence ID" value="RUM98744.1"/>
    <property type="molecule type" value="Genomic_DNA"/>
</dbReference>
<sequence length="169" mass="17968">MIYVCPLSKLDETVALSGARRLVSLLTDPAMMTRPAVIAAENHLLLTMHDISEPLEGMLAPGEEHVGSLIDFALQWDRASPLAINCLAGISRSTASAYIVASALCPGINERELADRLRKASPSATPNARLIALADDILGRGGRMVDAIKGIGRGSDAYEGTPFRLDIDS</sequence>
<protein>
    <submittedName>
        <fullName evidence="1">Protein tyrosine phosphatase</fullName>
    </submittedName>
</protein>
<dbReference type="AlphaFoldDB" id="A0A432V9C6"/>